<dbReference type="GO" id="GO:0016567">
    <property type="term" value="P:protein ubiquitination"/>
    <property type="evidence" value="ECO:0007669"/>
    <property type="project" value="InterPro"/>
</dbReference>
<proteinExistence type="predicted"/>
<keyword evidence="2 4" id="KW-0863">Zinc-finger</keyword>
<dbReference type="InterPro" id="IPR042494">
    <property type="entry name" value="RNF103"/>
</dbReference>
<dbReference type="SMART" id="SM00744">
    <property type="entry name" value="RINGv"/>
    <property type="match status" value="1"/>
</dbReference>
<dbReference type="CDD" id="cd16448">
    <property type="entry name" value="RING-H2"/>
    <property type="match status" value="1"/>
</dbReference>
<comment type="caution">
    <text evidence="7">The sequence shown here is derived from an EMBL/GenBank/DDBJ whole genome shotgun (WGS) entry which is preliminary data.</text>
</comment>
<keyword evidence="7" id="KW-0436">Ligase</keyword>
<evidence type="ECO:0000313" key="7">
    <source>
        <dbReference type="EMBL" id="RNA10295.1"/>
    </source>
</evidence>
<keyword evidence="5" id="KW-0812">Transmembrane</keyword>
<dbReference type="PANTHER" id="PTHR15302:SF0">
    <property type="entry name" value="E3 UBIQUITIN-PROTEIN LIGASE RNF103"/>
    <property type="match status" value="1"/>
</dbReference>
<keyword evidence="3" id="KW-0862">Zinc</keyword>
<evidence type="ECO:0000259" key="6">
    <source>
        <dbReference type="PROSITE" id="PS50089"/>
    </source>
</evidence>
<evidence type="ECO:0000313" key="8">
    <source>
        <dbReference type="Proteomes" id="UP000276133"/>
    </source>
</evidence>
<name>A0A3M7QH47_BRAPC</name>
<evidence type="ECO:0000256" key="5">
    <source>
        <dbReference type="SAM" id="Phobius"/>
    </source>
</evidence>
<dbReference type="PROSITE" id="PS50089">
    <property type="entry name" value="ZF_RING_2"/>
    <property type="match status" value="1"/>
</dbReference>
<feature type="transmembrane region" description="Helical" evidence="5">
    <location>
        <begin position="351"/>
        <end position="371"/>
    </location>
</feature>
<evidence type="ECO:0000256" key="2">
    <source>
        <dbReference type="ARBA" id="ARBA00022771"/>
    </source>
</evidence>
<dbReference type="SMART" id="SM00184">
    <property type="entry name" value="RING"/>
    <property type="match status" value="1"/>
</dbReference>
<dbReference type="GO" id="GO:0004842">
    <property type="term" value="F:ubiquitin-protein transferase activity"/>
    <property type="evidence" value="ECO:0007669"/>
    <property type="project" value="InterPro"/>
</dbReference>
<gene>
    <name evidence="7" type="ORF">BpHYR1_054039</name>
</gene>
<dbReference type="Proteomes" id="UP000276133">
    <property type="component" value="Unassembled WGS sequence"/>
</dbReference>
<dbReference type="GO" id="GO:0005783">
    <property type="term" value="C:endoplasmic reticulum"/>
    <property type="evidence" value="ECO:0007669"/>
    <property type="project" value="TreeGrafter"/>
</dbReference>
<dbReference type="GO" id="GO:0016874">
    <property type="term" value="F:ligase activity"/>
    <property type="evidence" value="ECO:0007669"/>
    <property type="project" value="UniProtKB-KW"/>
</dbReference>
<dbReference type="InterPro" id="IPR013083">
    <property type="entry name" value="Znf_RING/FYVE/PHD"/>
</dbReference>
<reference evidence="7 8" key="1">
    <citation type="journal article" date="2018" name="Sci. Rep.">
        <title>Genomic signatures of local adaptation to the degree of environmental predictability in rotifers.</title>
        <authorList>
            <person name="Franch-Gras L."/>
            <person name="Hahn C."/>
            <person name="Garcia-Roger E.M."/>
            <person name="Carmona M.J."/>
            <person name="Serra M."/>
            <person name="Gomez A."/>
        </authorList>
    </citation>
    <scope>NUCLEOTIDE SEQUENCE [LARGE SCALE GENOMIC DNA]</scope>
    <source>
        <strain evidence="7">HYR1</strain>
    </source>
</reference>
<feature type="transmembrane region" description="Helical" evidence="5">
    <location>
        <begin position="436"/>
        <end position="454"/>
    </location>
</feature>
<dbReference type="InterPro" id="IPR001841">
    <property type="entry name" value="Znf_RING"/>
</dbReference>
<feature type="transmembrane region" description="Helical" evidence="5">
    <location>
        <begin position="18"/>
        <end position="37"/>
    </location>
</feature>
<dbReference type="InterPro" id="IPR011016">
    <property type="entry name" value="Znf_RING-CH"/>
</dbReference>
<feature type="domain" description="RING-type" evidence="6">
    <location>
        <begin position="617"/>
        <end position="660"/>
    </location>
</feature>
<feature type="transmembrane region" description="Helical" evidence="5">
    <location>
        <begin position="383"/>
        <end position="401"/>
    </location>
</feature>
<protein>
    <submittedName>
        <fullName evidence="7">E3 ubiquitin-ligase RNF103-like</fullName>
    </submittedName>
</protein>
<evidence type="ECO:0000256" key="1">
    <source>
        <dbReference type="ARBA" id="ARBA00022723"/>
    </source>
</evidence>
<dbReference type="Gene3D" id="3.30.40.10">
    <property type="entry name" value="Zinc/RING finger domain, C3HC4 (zinc finger)"/>
    <property type="match status" value="1"/>
</dbReference>
<dbReference type="STRING" id="10195.A0A3M7QH47"/>
<accession>A0A3M7QH47</accession>
<evidence type="ECO:0000256" key="3">
    <source>
        <dbReference type="ARBA" id="ARBA00022833"/>
    </source>
</evidence>
<keyword evidence="5" id="KW-0472">Membrane</keyword>
<evidence type="ECO:0000256" key="4">
    <source>
        <dbReference type="PROSITE-ProRule" id="PRU00175"/>
    </source>
</evidence>
<dbReference type="PANTHER" id="PTHR15302">
    <property type="entry name" value="E3 UBIQUITIN-PROTEIN LIGASE RNF103"/>
    <property type="match status" value="1"/>
</dbReference>
<dbReference type="SUPFAM" id="SSF57850">
    <property type="entry name" value="RING/U-box"/>
    <property type="match status" value="1"/>
</dbReference>
<organism evidence="7 8">
    <name type="scientific">Brachionus plicatilis</name>
    <name type="common">Marine rotifer</name>
    <name type="synonym">Brachionus muelleri</name>
    <dbReference type="NCBI Taxonomy" id="10195"/>
    <lineage>
        <taxon>Eukaryota</taxon>
        <taxon>Metazoa</taxon>
        <taxon>Spiralia</taxon>
        <taxon>Gnathifera</taxon>
        <taxon>Rotifera</taxon>
        <taxon>Eurotatoria</taxon>
        <taxon>Monogononta</taxon>
        <taxon>Pseudotrocha</taxon>
        <taxon>Ploima</taxon>
        <taxon>Brachionidae</taxon>
        <taxon>Brachionus</taxon>
    </lineage>
</organism>
<dbReference type="AlphaFoldDB" id="A0A3M7QH47"/>
<keyword evidence="8" id="KW-1185">Reference proteome</keyword>
<dbReference type="GO" id="GO:0008270">
    <property type="term" value="F:zinc ion binding"/>
    <property type="evidence" value="ECO:0007669"/>
    <property type="project" value="UniProtKB-KW"/>
</dbReference>
<dbReference type="EMBL" id="REGN01006246">
    <property type="protein sequence ID" value="RNA10295.1"/>
    <property type="molecule type" value="Genomic_DNA"/>
</dbReference>
<keyword evidence="5" id="KW-1133">Transmembrane helix</keyword>
<dbReference type="GO" id="GO:0036503">
    <property type="term" value="P:ERAD pathway"/>
    <property type="evidence" value="ECO:0007669"/>
    <property type="project" value="TreeGrafter"/>
</dbReference>
<dbReference type="OrthoDB" id="21204at2759"/>
<sequence>MNCCEKFFGIKSINCLKLAYSLAYIKLIVILVCLHLLNNLSTYTEQIDFSKIPVSVLRKIIDLRGLRSQSSQLESKGSLIDLVLSSGSVYEAELVNSDAINPNIQSKIFNSAGEFLESVEDSKDKVWLVHIVSSSFGNQHTGKRTFLDASTWSKLNDLSRFGILTGTFNCDKDPYFCYIKNWQRPQLVLGIVKYDKSRQPQEFVELFTYDKIKENGYEQIFGWLENTLTQSLVPEFLQKIYSQNNFDTEIVYIQNGSFGLPIYYAAMSVKYNNRAKFYRIKNENLNQKNNDENLKRLISQCNLDKDKVYLSKTPIYIIIDKSYCYNYGANLNELPNYVYLNQFLLFLHPDLNSIFLISFLLLNLVLGLAFFNYRKSFLKQLGYALVYLCAFNLILITLWLITTNSQIGKLIPNPGTWNYVIKILKWLRLLYISNKILQLFSSFIRFCFYYYFFLKSWQALVLYFSLASLFYAHTRWLKLKTDKYIRLKPSRSTAIEPSQYVSMNTNHVSPADMDIEISVSELINQINGLTTIWLQSSSYADRLISELPSVEYCKCFYANRVKLRAFDETDLEETTEDEEHLDRATNRCECGRNEELNKLEGQGERMVDFFAKFSHQCTICLQKYMLGNIIIILPCGHFFHKKCIYEWFMSSINYKCPMCRTSFYRLKKSI</sequence>
<dbReference type="Pfam" id="PF13639">
    <property type="entry name" value="zf-RING_2"/>
    <property type="match status" value="1"/>
</dbReference>
<feature type="transmembrane region" description="Helical" evidence="5">
    <location>
        <begin position="460"/>
        <end position="477"/>
    </location>
</feature>
<keyword evidence="1" id="KW-0479">Metal-binding</keyword>